<accession>A0ABV4FM91</accession>
<comment type="caution">
    <text evidence="1">The sequence shown here is derived from an EMBL/GenBank/DDBJ whole genome shotgun (WGS) entry which is preliminary data.</text>
</comment>
<gene>
    <name evidence="1" type="ORF">ABIG07_001263</name>
</gene>
<organism evidence="1 2">
    <name type="scientific">Bradyrhizobium ottawaense</name>
    <dbReference type="NCBI Taxonomy" id="931866"/>
    <lineage>
        <taxon>Bacteria</taxon>
        <taxon>Pseudomonadati</taxon>
        <taxon>Pseudomonadota</taxon>
        <taxon>Alphaproteobacteria</taxon>
        <taxon>Hyphomicrobiales</taxon>
        <taxon>Nitrobacteraceae</taxon>
        <taxon>Bradyrhizobium</taxon>
    </lineage>
</organism>
<evidence type="ECO:0000313" key="2">
    <source>
        <dbReference type="Proteomes" id="UP001565369"/>
    </source>
</evidence>
<reference evidence="1 2" key="1">
    <citation type="submission" date="2024-07" db="EMBL/GenBank/DDBJ databases">
        <title>Genomic Encyclopedia of Type Strains, Phase V (KMG-V): Genome sequencing to study the core and pangenomes of soil and plant-associated prokaryotes.</title>
        <authorList>
            <person name="Whitman W."/>
        </authorList>
    </citation>
    <scope>NUCLEOTIDE SEQUENCE [LARGE SCALE GENOMIC DNA]</scope>
    <source>
        <strain evidence="1 2">USDA 152</strain>
    </source>
</reference>
<name>A0ABV4FM91_9BRAD</name>
<evidence type="ECO:0000313" key="1">
    <source>
        <dbReference type="EMBL" id="MEY9452315.1"/>
    </source>
</evidence>
<protein>
    <submittedName>
        <fullName evidence="1">Uncharacterized protein</fullName>
    </submittedName>
</protein>
<dbReference type="Proteomes" id="UP001565369">
    <property type="component" value="Unassembled WGS sequence"/>
</dbReference>
<proteinExistence type="predicted"/>
<dbReference type="RefSeq" id="WP_370093102.1">
    <property type="nucleotide sequence ID" value="NZ_JBGBZG010000002.1"/>
</dbReference>
<dbReference type="EMBL" id="JBGBZJ010000003">
    <property type="protein sequence ID" value="MEY9452315.1"/>
    <property type="molecule type" value="Genomic_DNA"/>
</dbReference>
<sequence>MKKISATPFARRNLDKEIADLRDKNPADWGSAHLRRAHEIAKKRLGPEKAKEIVIQAVRVAHRSLKQAYREQLGEARRSALADFGKNCEAIANFTTPKRLGKPIRIALDELARTAFADGIVDLETVQEFFRGCKTTLKAFGESETASKIFKHLVTHKNDRTHGDIPPDEVRVEWESNGKDRTPKIALDYEVLPAIARKASEGALARIISEKFADLTAHDVFECLRRTSEPFATTTALKEQPNVLKQYLADLDALWTNHGLEIGRGNHPEDGSYSSPFHEFAERVLLALRDPRSRLFDPITDEESAAARAAYYKIPADFHISRDDISAMPFAGDQLITDWTLRTYLDSRPVSKKSE</sequence>
<keyword evidence="2" id="KW-1185">Reference proteome</keyword>